<dbReference type="GO" id="GO:0003677">
    <property type="term" value="F:DNA binding"/>
    <property type="evidence" value="ECO:0007669"/>
    <property type="project" value="InterPro"/>
</dbReference>
<dbReference type="RefSeq" id="WP_068458882.1">
    <property type="nucleotide sequence ID" value="NZ_LMTR01000004.1"/>
</dbReference>
<gene>
    <name evidence="7" type="ORF">APY04_0059</name>
</gene>
<dbReference type="PANTHER" id="PTHR43133:SF63">
    <property type="entry name" value="RNA POLYMERASE SIGMA FACTOR FECI-RELATED"/>
    <property type="match status" value="1"/>
</dbReference>
<dbReference type="InterPro" id="IPR013325">
    <property type="entry name" value="RNA_pol_sigma_r2"/>
</dbReference>
<feature type="domain" description="RNA polymerase sigma factor 70 region 4 type 2" evidence="6">
    <location>
        <begin position="106"/>
        <end position="156"/>
    </location>
</feature>
<feature type="domain" description="RNA polymerase sigma-70 region 2" evidence="5">
    <location>
        <begin position="10"/>
        <end position="74"/>
    </location>
</feature>
<keyword evidence="3" id="KW-0731">Sigma factor</keyword>
<accession>A0A120CYN3</accession>
<dbReference type="CDD" id="cd06171">
    <property type="entry name" value="Sigma70_r4"/>
    <property type="match status" value="1"/>
</dbReference>
<comment type="caution">
    <text evidence="7">The sequence shown here is derived from an EMBL/GenBank/DDBJ whole genome shotgun (WGS) entry which is preliminary data.</text>
</comment>
<dbReference type="NCBIfam" id="TIGR02937">
    <property type="entry name" value="sigma70-ECF"/>
    <property type="match status" value="1"/>
</dbReference>
<dbReference type="Gene3D" id="1.10.1740.10">
    <property type="match status" value="1"/>
</dbReference>
<dbReference type="InterPro" id="IPR013324">
    <property type="entry name" value="RNA_pol_sigma_r3/r4-like"/>
</dbReference>
<dbReference type="InterPro" id="IPR007627">
    <property type="entry name" value="RNA_pol_sigma70_r2"/>
</dbReference>
<evidence type="ECO:0000313" key="7">
    <source>
        <dbReference type="EMBL" id="KWT72792.1"/>
    </source>
</evidence>
<dbReference type="SUPFAM" id="SSF88659">
    <property type="entry name" value="Sigma3 and sigma4 domains of RNA polymerase sigma factors"/>
    <property type="match status" value="1"/>
</dbReference>
<dbReference type="Pfam" id="PF04542">
    <property type="entry name" value="Sigma70_r2"/>
    <property type="match status" value="1"/>
</dbReference>
<evidence type="ECO:0000256" key="3">
    <source>
        <dbReference type="ARBA" id="ARBA00023082"/>
    </source>
</evidence>
<organism evidence="7 8">
    <name type="scientific">Hyphomicrobium sulfonivorans</name>
    <dbReference type="NCBI Taxonomy" id="121290"/>
    <lineage>
        <taxon>Bacteria</taxon>
        <taxon>Pseudomonadati</taxon>
        <taxon>Pseudomonadota</taxon>
        <taxon>Alphaproteobacteria</taxon>
        <taxon>Hyphomicrobiales</taxon>
        <taxon>Hyphomicrobiaceae</taxon>
        <taxon>Hyphomicrobium</taxon>
    </lineage>
</organism>
<comment type="similarity">
    <text evidence="1">Belongs to the sigma-70 factor family. ECF subfamily.</text>
</comment>
<name>A0A120CYN3_HYPSL</name>
<dbReference type="Proteomes" id="UP000059074">
    <property type="component" value="Unassembled WGS sequence"/>
</dbReference>
<evidence type="ECO:0000256" key="1">
    <source>
        <dbReference type="ARBA" id="ARBA00010641"/>
    </source>
</evidence>
<evidence type="ECO:0000259" key="5">
    <source>
        <dbReference type="Pfam" id="PF04542"/>
    </source>
</evidence>
<reference evidence="7 8" key="1">
    <citation type="submission" date="2015-10" db="EMBL/GenBank/DDBJ databases">
        <title>Transcriptomic analysis of a linuron degrading triple-species bacterial consortium.</title>
        <authorList>
            <person name="Albers P."/>
        </authorList>
    </citation>
    <scope>NUCLEOTIDE SEQUENCE [LARGE SCALE GENOMIC DNA]</scope>
    <source>
        <strain evidence="7 8">WDL6</strain>
    </source>
</reference>
<dbReference type="InterPro" id="IPR036388">
    <property type="entry name" value="WH-like_DNA-bd_sf"/>
</dbReference>
<keyword evidence="8" id="KW-1185">Reference proteome</keyword>
<dbReference type="PATRIC" id="fig|121290.4.peg.833"/>
<sequence length="165" mass="18408">MANPIDVAALYEAESGRLRRKLARMIGDRSTAADLVHDVFLRLWKRDTDIQGCGAAYLTRSAHNAAIDYIRAEKIRASYAAETLPEQRAVGFPAPSAALEARDDLRQIDVAIRQLPERTRHVFLLNRVHGHTYVEIAAALNIAVGSVERHMSRALNEIRAAIEVR</sequence>
<evidence type="ECO:0000256" key="4">
    <source>
        <dbReference type="ARBA" id="ARBA00023163"/>
    </source>
</evidence>
<keyword evidence="4" id="KW-0804">Transcription</keyword>
<dbReference type="SUPFAM" id="SSF88946">
    <property type="entry name" value="Sigma2 domain of RNA polymerase sigma factors"/>
    <property type="match status" value="1"/>
</dbReference>
<dbReference type="InterPro" id="IPR014284">
    <property type="entry name" value="RNA_pol_sigma-70_dom"/>
</dbReference>
<evidence type="ECO:0000313" key="8">
    <source>
        <dbReference type="Proteomes" id="UP000059074"/>
    </source>
</evidence>
<evidence type="ECO:0000256" key="2">
    <source>
        <dbReference type="ARBA" id="ARBA00023015"/>
    </source>
</evidence>
<protein>
    <submittedName>
        <fullName evidence="7">Sigma factor, ECF subfamily</fullName>
    </submittedName>
</protein>
<dbReference type="OrthoDB" id="9797134at2"/>
<dbReference type="Gene3D" id="1.10.10.10">
    <property type="entry name" value="Winged helix-like DNA-binding domain superfamily/Winged helix DNA-binding domain"/>
    <property type="match status" value="1"/>
</dbReference>
<dbReference type="Pfam" id="PF08281">
    <property type="entry name" value="Sigma70_r4_2"/>
    <property type="match status" value="1"/>
</dbReference>
<dbReference type="EMBL" id="LMTR01000004">
    <property type="protein sequence ID" value="KWT72792.1"/>
    <property type="molecule type" value="Genomic_DNA"/>
</dbReference>
<dbReference type="InterPro" id="IPR013249">
    <property type="entry name" value="RNA_pol_sigma70_r4_t2"/>
</dbReference>
<dbReference type="PANTHER" id="PTHR43133">
    <property type="entry name" value="RNA POLYMERASE ECF-TYPE SIGMA FACTO"/>
    <property type="match status" value="1"/>
</dbReference>
<proteinExistence type="inferred from homology"/>
<dbReference type="InterPro" id="IPR039425">
    <property type="entry name" value="RNA_pol_sigma-70-like"/>
</dbReference>
<evidence type="ECO:0000259" key="6">
    <source>
        <dbReference type="Pfam" id="PF08281"/>
    </source>
</evidence>
<dbReference type="STRING" id="121290.APY04_0059"/>
<dbReference type="AlphaFoldDB" id="A0A120CYN3"/>
<dbReference type="GO" id="GO:0006352">
    <property type="term" value="P:DNA-templated transcription initiation"/>
    <property type="evidence" value="ECO:0007669"/>
    <property type="project" value="InterPro"/>
</dbReference>
<dbReference type="GO" id="GO:0016987">
    <property type="term" value="F:sigma factor activity"/>
    <property type="evidence" value="ECO:0007669"/>
    <property type="project" value="UniProtKB-KW"/>
</dbReference>
<keyword evidence="2" id="KW-0805">Transcription regulation</keyword>